<dbReference type="VEuPathDB" id="FungiDB:An16g06920"/>
<proteinExistence type="predicted"/>
<organism evidence="1">
    <name type="scientific">Aspergillus niger</name>
    <dbReference type="NCBI Taxonomy" id="5061"/>
    <lineage>
        <taxon>Eukaryota</taxon>
        <taxon>Fungi</taxon>
        <taxon>Dikarya</taxon>
        <taxon>Ascomycota</taxon>
        <taxon>Pezizomycotina</taxon>
        <taxon>Eurotiomycetes</taxon>
        <taxon>Eurotiomycetidae</taxon>
        <taxon>Eurotiales</taxon>
        <taxon>Aspergillaceae</taxon>
        <taxon>Aspergillus</taxon>
        <taxon>Aspergillus subgen. Circumdati</taxon>
    </lineage>
</organism>
<name>A0AAJ8BX42_ASPNG</name>
<dbReference type="RefSeq" id="XP_059604889.1">
    <property type="nucleotide sequence ID" value="XM_059745249.1"/>
</dbReference>
<gene>
    <name evidence="1" type="ORF">An16g06920</name>
</gene>
<dbReference type="KEGG" id="ang:An16g06920"/>
<reference evidence="1" key="1">
    <citation type="submission" date="2025-02" db="EMBL/GenBank/DDBJ databases">
        <authorList>
            <consortium name="NCBI Genome Project"/>
        </authorList>
    </citation>
    <scope>NUCLEOTIDE SEQUENCE</scope>
</reference>
<dbReference type="GeneID" id="84593486"/>
<dbReference type="AlphaFoldDB" id="A0AAJ8BX42"/>
<protein>
    <submittedName>
        <fullName evidence="1">Uncharacterized protein</fullName>
    </submittedName>
</protein>
<reference evidence="1" key="2">
    <citation type="submission" date="2025-08" db="UniProtKB">
        <authorList>
            <consortium name="RefSeq"/>
        </authorList>
    </citation>
    <scope>IDENTIFICATION</scope>
</reference>
<sequence length="71" mass="7942">MDESLPLSEFPIFAWWFRGTAFDNLNGAGGWRYYVKRVWLINASDIALSCHPAESGYGSPVPRQQASMTSS</sequence>
<accession>A0AAJ8BX42</accession>
<evidence type="ECO:0000313" key="1">
    <source>
        <dbReference type="RefSeq" id="XP_059604889.1"/>
    </source>
</evidence>